<keyword evidence="9" id="KW-1133">Transmembrane helix</keyword>
<reference evidence="12" key="1">
    <citation type="journal article" date="2019" name="Int. J. Syst. Evol. Microbiol.">
        <title>The Global Catalogue of Microorganisms (GCM) 10K type strain sequencing project: providing services to taxonomists for standard genome sequencing and annotation.</title>
        <authorList>
            <consortium name="The Broad Institute Genomics Platform"/>
            <consortium name="The Broad Institute Genome Sequencing Center for Infectious Disease"/>
            <person name="Wu L."/>
            <person name="Ma J."/>
        </authorList>
    </citation>
    <scope>NUCLEOTIDE SEQUENCE [LARGE SCALE GENOMIC DNA]</scope>
    <source>
        <strain evidence="12">CCM 8934</strain>
    </source>
</reference>
<dbReference type="RefSeq" id="WP_223876938.1">
    <property type="nucleotide sequence ID" value="NZ_BJDH01000006.1"/>
</dbReference>
<dbReference type="InterPro" id="IPR008271">
    <property type="entry name" value="Ser/Thr_kinase_AS"/>
</dbReference>
<dbReference type="Proteomes" id="UP001596227">
    <property type="component" value="Unassembled WGS sequence"/>
</dbReference>
<feature type="transmembrane region" description="Helical" evidence="9">
    <location>
        <begin position="339"/>
        <end position="357"/>
    </location>
</feature>
<keyword evidence="5 11" id="KW-0418">Kinase</keyword>
<organism evidence="11 12">
    <name type="scientific">Lactiplantibacillus daoliensis</name>
    <dbReference type="NCBI Taxonomy" id="2559916"/>
    <lineage>
        <taxon>Bacteria</taxon>
        <taxon>Bacillati</taxon>
        <taxon>Bacillota</taxon>
        <taxon>Bacilli</taxon>
        <taxon>Lactobacillales</taxon>
        <taxon>Lactobacillaceae</taxon>
        <taxon>Lactiplantibacillus</taxon>
    </lineage>
</organism>
<sequence length="361" mass="40842">MIKKGAGEMLPIVQAMQLLAAHDYTPLGPLITGREFPLLVQQQQVVFVAKLITAAELPIAEKLKAQPIPLMPRVQAVLQAPDCRLSIETLINGHSLADELACQGTFNSAEVKQVALDIGQSLRQLAQLGVVHRDIKLSNIMVSHRHYYLIDISAAREYQRNKSSDTRLLGTSGFAAPENYGFAQTDGRSDIYSLGIVLNCLLTGKVPTTRQATMTQLTTDEYWRPIIERATAIDPQQRYQTATAFLTAITPQQRSKPTLVPGKQWLLRMWPRVRKILWWSYAVFWLIIVLASFTDSQPLDQIVTLSAIFIMIGLPVVLHLVNRWIYDRVNQLGRFHYRWWLRAAEAIIVLLLISWIGQYMS</sequence>
<dbReference type="PROSITE" id="PS00108">
    <property type="entry name" value="PROTEIN_KINASE_ST"/>
    <property type="match status" value="1"/>
</dbReference>
<dbReference type="EC" id="2.7.11.1" evidence="1"/>
<comment type="catalytic activity">
    <reaction evidence="8">
        <text>L-seryl-[protein] + ATP = O-phospho-L-seryl-[protein] + ADP + H(+)</text>
        <dbReference type="Rhea" id="RHEA:17989"/>
        <dbReference type="Rhea" id="RHEA-COMP:9863"/>
        <dbReference type="Rhea" id="RHEA-COMP:11604"/>
        <dbReference type="ChEBI" id="CHEBI:15378"/>
        <dbReference type="ChEBI" id="CHEBI:29999"/>
        <dbReference type="ChEBI" id="CHEBI:30616"/>
        <dbReference type="ChEBI" id="CHEBI:83421"/>
        <dbReference type="ChEBI" id="CHEBI:456216"/>
        <dbReference type="EC" id="2.7.11.1"/>
    </reaction>
</comment>
<dbReference type="PROSITE" id="PS50011">
    <property type="entry name" value="PROTEIN_KINASE_DOM"/>
    <property type="match status" value="1"/>
</dbReference>
<feature type="transmembrane region" description="Helical" evidence="9">
    <location>
        <begin position="299"/>
        <end position="318"/>
    </location>
</feature>
<evidence type="ECO:0000256" key="2">
    <source>
        <dbReference type="ARBA" id="ARBA00022527"/>
    </source>
</evidence>
<evidence type="ECO:0000256" key="5">
    <source>
        <dbReference type="ARBA" id="ARBA00022777"/>
    </source>
</evidence>
<accession>A0ABW1UKK9</accession>
<keyword evidence="4" id="KW-0547">Nucleotide-binding</keyword>
<name>A0ABW1UKK9_9LACO</name>
<evidence type="ECO:0000256" key="4">
    <source>
        <dbReference type="ARBA" id="ARBA00022741"/>
    </source>
</evidence>
<evidence type="ECO:0000256" key="6">
    <source>
        <dbReference type="ARBA" id="ARBA00022840"/>
    </source>
</evidence>
<evidence type="ECO:0000256" key="9">
    <source>
        <dbReference type="SAM" id="Phobius"/>
    </source>
</evidence>
<evidence type="ECO:0000259" key="10">
    <source>
        <dbReference type="PROSITE" id="PS50011"/>
    </source>
</evidence>
<keyword evidence="9" id="KW-0472">Membrane</keyword>
<dbReference type="SUPFAM" id="SSF56112">
    <property type="entry name" value="Protein kinase-like (PK-like)"/>
    <property type="match status" value="1"/>
</dbReference>
<evidence type="ECO:0000313" key="11">
    <source>
        <dbReference type="EMBL" id="MFC6295771.1"/>
    </source>
</evidence>
<dbReference type="InterPro" id="IPR011009">
    <property type="entry name" value="Kinase-like_dom_sf"/>
</dbReference>
<dbReference type="Gene3D" id="1.10.510.10">
    <property type="entry name" value="Transferase(Phosphotransferase) domain 1"/>
    <property type="match status" value="1"/>
</dbReference>
<dbReference type="InterPro" id="IPR000719">
    <property type="entry name" value="Prot_kinase_dom"/>
</dbReference>
<keyword evidence="12" id="KW-1185">Reference proteome</keyword>
<dbReference type="Pfam" id="PF00069">
    <property type="entry name" value="Pkinase"/>
    <property type="match status" value="1"/>
</dbReference>
<feature type="domain" description="Protein kinase" evidence="10">
    <location>
        <begin position="1"/>
        <end position="266"/>
    </location>
</feature>
<protein>
    <recommendedName>
        <fullName evidence="1">non-specific serine/threonine protein kinase</fullName>
        <ecNumber evidence="1">2.7.11.1</ecNumber>
    </recommendedName>
</protein>
<proteinExistence type="predicted"/>
<keyword evidence="9" id="KW-0812">Transmembrane</keyword>
<evidence type="ECO:0000256" key="8">
    <source>
        <dbReference type="ARBA" id="ARBA00048679"/>
    </source>
</evidence>
<evidence type="ECO:0000313" key="12">
    <source>
        <dbReference type="Proteomes" id="UP001596227"/>
    </source>
</evidence>
<dbReference type="GO" id="GO:0004674">
    <property type="term" value="F:protein serine/threonine kinase activity"/>
    <property type="evidence" value="ECO:0007669"/>
    <property type="project" value="UniProtKB-KW"/>
</dbReference>
<gene>
    <name evidence="11" type="ORF">ACFQH1_11215</name>
</gene>
<comment type="caution">
    <text evidence="11">The sequence shown here is derived from an EMBL/GenBank/DDBJ whole genome shotgun (WGS) entry which is preliminary data.</text>
</comment>
<dbReference type="EMBL" id="JBHSSB010000031">
    <property type="protein sequence ID" value="MFC6295771.1"/>
    <property type="molecule type" value="Genomic_DNA"/>
</dbReference>
<comment type="catalytic activity">
    <reaction evidence="7">
        <text>L-threonyl-[protein] + ATP = O-phospho-L-threonyl-[protein] + ADP + H(+)</text>
        <dbReference type="Rhea" id="RHEA:46608"/>
        <dbReference type="Rhea" id="RHEA-COMP:11060"/>
        <dbReference type="Rhea" id="RHEA-COMP:11605"/>
        <dbReference type="ChEBI" id="CHEBI:15378"/>
        <dbReference type="ChEBI" id="CHEBI:30013"/>
        <dbReference type="ChEBI" id="CHEBI:30616"/>
        <dbReference type="ChEBI" id="CHEBI:61977"/>
        <dbReference type="ChEBI" id="CHEBI:456216"/>
        <dbReference type="EC" id="2.7.11.1"/>
    </reaction>
</comment>
<evidence type="ECO:0000256" key="3">
    <source>
        <dbReference type="ARBA" id="ARBA00022679"/>
    </source>
</evidence>
<keyword evidence="3" id="KW-0808">Transferase</keyword>
<evidence type="ECO:0000256" key="1">
    <source>
        <dbReference type="ARBA" id="ARBA00012513"/>
    </source>
</evidence>
<keyword evidence="2 11" id="KW-0723">Serine/threonine-protein kinase</keyword>
<dbReference type="PANTHER" id="PTHR24363:SF0">
    <property type="entry name" value="SERINE_THREONINE KINASE LIKE DOMAIN CONTAINING 1"/>
    <property type="match status" value="1"/>
</dbReference>
<dbReference type="SMART" id="SM00220">
    <property type="entry name" value="S_TKc"/>
    <property type="match status" value="1"/>
</dbReference>
<keyword evidence="6" id="KW-0067">ATP-binding</keyword>
<evidence type="ECO:0000256" key="7">
    <source>
        <dbReference type="ARBA" id="ARBA00047899"/>
    </source>
</evidence>
<dbReference type="PANTHER" id="PTHR24363">
    <property type="entry name" value="SERINE/THREONINE PROTEIN KINASE"/>
    <property type="match status" value="1"/>
</dbReference>
<feature type="transmembrane region" description="Helical" evidence="9">
    <location>
        <begin position="276"/>
        <end position="293"/>
    </location>
</feature>